<comment type="caution">
    <text evidence="1">The sequence shown here is derived from an EMBL/GenBank/DDBJ whole genome shotgun (WGS) entry which is preliminary data.</text>
</comment>
<evidence type="ECO:0000313" key="2">
    <source>
        <dbReference type="Proteomes" id="UP001597189"/>
    </source>
</evidence>
<dbReference type="SUPFAM" id="SSF49899">
    <property type="entry name" value="Concanavalin A-like lectins/glucanases"/>
    <property type="match status" value="1"/>
</dbReference>
<dbReference type="Proteomes" id="UP001597189">
    <property type="component" value="Unassembled WGS sequence"/>
</dbReference>
<protein>
    <recommendedName>
        <fullName evidence="3">WxL domain-containing protein</fullName>
    </recommendedName>
</protein>
<gene>
    <name evidence="1" type="ORF">ACFQ44_12455</name>
</gene>
<name>A0ABW4D764_9LACO</name>
<proteinExistence type="predicted"/>
<keyword evidence="2" id="KW-1185">Reference proteome</keyword>
<dbReference type="RefSeq" id="WP_203646828.1">
    <property type="nucleotide sequence ID" value="NZ_BOLN01000011.1"/>
</dbReference>
<dbReference type="InterPro" id="IPR013320">
    <property type="entry name" value="ConA-like_dom_sf"/>
</dbReference>
<reference evidence="2" key="1">
    <citation type="journal article" date="2019" name="Int. J. Syst. Evol. Microbiol.">
        <title>The Global Catalogue of Microorganisms (GCM) 10K type strain sequencing project: providing services to taxonomists for standard genome sequencing and annotation.</title>
        <authorList>
            <consortium name="The Broad Institute Genomics Platform"/>
            <consortium name="The Broad Institute Genome Sequencing Center for Infectious Disease"/>
            <person name="Wu L."/>
            <person name="Ma J."/>
        </authorList>
    </citation>
    <scope>NUCLEOTIDE SEQUENCE [LARGE SCALE GENOMIC DNA]</scope>
    <source>
        <strain evidence="2">CCM 8979</strain>
    </source>
</reference>
<evidence type="ECO:0008006" key="3">
    <source>
        <dbReference type="Google" id="ProtNLM"/>
    </source>
</evidence>
<dbReference type="EMBL" id="JBHTOD010000011">
    <property type="protein sequence ID" value="MFD1456470.1"/>
    <property type="molecule type" value="Genomic_DNA"/>
</dbReference>
<dbReference type="Gene3D" id="2.60.120.200">
    <property type="match status" value="1"/>
</dbReference>
<organism evidence="1 2">
    <name type="scientific">Levilactobacillus lanxiensis</name>
    <dbReference type="NCBI Taxonomy" id="2799568"/>
    <lineage>
        <taxon>Bacteria</taxon>
        <taxon>Bacillati</taxon>
        <taxon>Bacillota</taxon>
        <taxon>Bacilli</taxon>
        <taxon>Lactobacillales</taxon>
        <taxon>Lactobacillaceae</taxon>
        <taxon>Levilactobacillus</taxon>
    </lineage>
</organism>
<sequence>MLLKRVLLGIILGLVGINFGWEIKARAQGLSDQGHASLDKIVEKAPQGIDISSYFEIGSIPENSASLIKTNYGENQAVYLTNGPDQLGTIWTKNGAAMPLDKDQTASMWMFFDKGGYSTGSGDGMAFVMQNDSRGSNASALDENHSPAAGETLGVWGDATGKVLPDADTIAGRAIQNSWALEFDTYPNQVWKNGLAEKLKAGQQSLFDEGSVGDTLNRGKNNFGVAIAKGYPHIASGYPGMSTTYQIKQFDKWKYATMKHEGVLNEGNAFLANGEWHHVTLAWKHAEKSMTYTFNDKDPQTGKDTPESQKTYTVKNMDLQELDPKGTGKVRWGFTGSTGKSWESNLVVFEKVPGLVDVNAKAVLTDTTDNNRVVKTDDSIKAGHQVKLDYDLSYASGWEPWRKVEANIDLPKNLSFTNGVITYSNGQTEDLSLNDLKGQDIKTKLAQNLYKSINENSKTPKDSQHATLSLNGQAVLPGKEVASVPATTSKFIGENAVTTATLNGFKVKSVDDPISLQWTGDSVTGNMVVSDGKDVTLTGKVSRLSGLDGIKLHVNLDAKIQMDEEGNFTLKMPSDQLQAKTTQLKVSASDANGINSTNVLEYTITQRLLELSADPDLTFGQYALTGRSDKIYPKGTFNVSVVDTGESRPGWQLTASLNSDTLMTENEERALDGKLTYVAPATQQGVVASGLEQWKDLSRQSIVIATSQETKPETKTPNETLIAGDSDGPRGLLLHLNSSAIPGQYSGQITWELKNAL</sequence>
<evidence type="ECO:0000313" key="1">
    <source>
        <dbReference type="EMBL" id="MFD1456470.1"/>
    </source>
</evidence>
<accession>A0ABW4D764</accession>